<dbReference type="Gene3D" id="3.30.530.20">
    <property type="match status" value="1"/>
</dbReference>
<dbReference type="Proteomes" id="UP000241639">
    <property type="component" value="Unassembled WGS sequence"/>
</dbReference>
<gene>
    <name evidence="3" type="ORF">C8J48_2013</name>
</gene>
<proteinExistence type="inferred from homology"/>
<dbReference type="CDD" id="cd08895">
    <property type="entry name" value="SRPBCC_CalC_Aha1-like_2"/>
    <property type="match status" value="1"/>
</dbReference>
<dbReference type="SUPFAM" id="SSF55961">
    <property type="entry name" value="Bet v1-like"/>
    <property type="match status" value="1"/>
</dbReference>
<keyword evidence="4" id="KW-1185">Reference proteome</keyword>
<organism evidence="3 4">
    <name type="scientific">Desmospora activa DSM 45169</name>
    <dbReference type="NCBI Taxonomy" id="1121389"/>
    <lineage>
        <taxon>Bacteria</taxon>
        <taxon>Bacillati</taxon>
        <taxon>Bacillota</taxon>
        <taxon>Bacilli</taxon>
        <taxon>Bacillales</taxon>
        <taxon>Thermoactinomycetaceae</taxon>
        <taxon>Desmospora</taxon>
    </lineage>
</organism>
<evidence type="ECO:0000313" key="3">
    <source>
        <dbReference type="EMBL" id="PTM59396.1"/>
    </source>
</evidence>
<dbReference type="RefSeq" id="WP_245891118.1">
    <property type="nucleotide sequence ID" value="NZ_PZZP01000001.1"/>
</dbReference>
<accession>A0A2T4ZBZ6</accession>
<evidence type="ECO:0000259" key="2">
    <source>
        <dbReference type="Pfam" id="PF08327"/>
    </source>
</evidence>
<comment type="similarity">
    <text evidence="1">Belongs to the AHA1 family.</text>
</comment>
<dbReference type="Pfam" id="PF08327">
    <property type="entry name" value="AHSA1"/>
    <property type="match status" value="1"/>
</dbReference>
<evidence type="ECO:0000256" key="1">
    <source>
        <dbReference type="ARBA" id="ARBA00006817"/>
    </source>
</evidence>
<protein>
    <submittedName>
        <fullName evidence="3">Uncharacterized protein YndB with AHSA1/START domain</fullName>
    </submittedName>
</protein>
<comment type="caution">
    <text evidence="3">The sequence shown here is derived from an EMBL/GenBank/DDBJ whole genome shotgun (WGS) entry which is preliminary data.</text>
</comment>
<dbReference type="InterPro" id="IPR023393">
    <property type="entry name" value="START-like_dom_sf"/>
</dbReference>
<feature type="domain" description="Activator of Hsp90 ATPase homologue 1/2-like C-terminal" evidence="2">
    <location>
        <begin position="18"/>
        <end position="156"/>
    </location>
</feature>
<sequence length="161" mass="17908">MTHTFDKRTDSASKVIAASPHTIYQAFLDPEALVSWLPPKGMKGHLYSFDAQEGGTYRMSLTYVEPDPSIAGKTSEHSDVVQGRFLELVPNERIVQLVEFDSEDPAFAGRMTMTWTLTAVQESTEVTIVCENVPKGIQQEDHEAGMRSTLENLATYIVTQP</sequence>
<evidence type="ECO:0000313" key="4">
    <source>
        <dbReference type="Proteomes" id="UP000241639"/>
    </source>
</evidence>
<reference evidence="3 4" key="1">
    <citation type="submission" date="2018-04" db="EMBL/GenBank/DDBJ databases">
        <title>Genomic Encyclopedia of Archaeal and Bacterial Type Strains, Phase II (KMG-II): from individual species to whole genera.</title>
        <authorList>
            <person name="Goeker M."/>
        </authorList>
    </citation>
    <scope>NUCLEOTIDE SEQUENCE [LARGE SCALE GENOMIC DNA]</scope>
    <source>
        <strain evidence="3 4">DSM 45169</strain>
    </source>
</reference>
<dbReference type="AlphaFoldDB" id="A0A2T4ZBZ6"/>
<dbReference type="InterPro" id="IPR013538">
    <property type="entry name" value="ASHA1/2-like_C"/>
</dbReference>
<dbReference type="EMBL" id="PZZP01000001">
    <property type="protein sequence ID" value="PTM59396.1"/>
    <property type="molecule type" value="Genomic_DNA"/>
</dbReference>
<name>A0A2T4ZBZ6_9BACL</name>